<evidence type="ECO:0000313" key="3">
    <source>
        <dbReference type="Proteomes" id="UP000183635"/>
    </source>
</evidence>
<proteinExistence type="predicted"/>
<protein>
    <submittedName>
        <fullName evidence="2">Uncharacterized protein</fullName>
    </submittedName>
</protein>
<name>A0A1I3A9G1_9RHOB</name>
<dbReference type="EMBL" id="FOPU01000013">
    <property type="protein sequence ID" value="SFH45971.1"/>
    <property type="molecule type" value="Genomic_DNA"/>
</dbReference>
<gene>
    <name evidence="2" type="ORF">SAMN04488021_11311</name>
</gene>
<dbReference type="RefSeq" id="WP_074967439.1">
    <property type="nucleotide sequence ID" value="NZ_CBCRYP010000007.1"/>
</dbReference>
<evidence type="ECO:0000256" key="1">
    <source>
        <dbReference type="SAM" id="Phobius"/>
    </source>
</evidence>
<organism evidence="2 3">
    <name type="scientific">Paracoccus aminovorans</name>
    <dbReference type="NCBI Taxonomy" id="34004"/>
    <lineage>
        <taxon>Bacteria</taxon>
        <taxon>Pseudomonadati</taxon>
        <taxon>Pseudomonadota</taxon>
        <taxon>Alphaproteobacteria</taxon>
        <taxon>Rhodobacterales</taxon>
        <taxon>Paracoccaceae</taxon>
        <taxon>Paracoccus</taxon>
    </lineage>
</organism>
<keyword evidence="1" id="KW-0812">Transmembrane</keyword>
<dbReference type="AlphaFoldDB" id="A0A1I3A9G1"/>
<keyword evidence="1" id="KW-1133">Transmembrane helix</keyword>
<keyword evidence="3" id="KW-1185">Reference proteome</keyword>
<accession>A0A1I3A9G1</accession>
<dbReference type="Proteomes" id="UP000183635">
    <property type="component" value="Unassembled WGS sequence"/>
</dbReference>
<evidence type="ECO:0000313" key="2">
    <source>
        <dbReference type="EMBL" id="SFH45971.1"/>
    </source>
</evidence>
<sequence length="69" mass="7085">MRRRDGPPAQLLVALCGAGVLALNFPLLLVLDKPLTVLGLPLLPVALFGVWAALIAALALASRGGGKDE</sequence>
<keyword evidence="1" id="KW-0472">Membrane</keyword>
<feature type="transmembrane region" description="Helical" evidence="1">
    <location>
        <begin position="12"/>
        <end position="31"/>
    </location>
</feature>
<dbReference type="STRING" id="34004.SAMN04488021_11311"/>
<feature type="transmembrane region" description="Helical" evidence="1">
    <location>
        <begin position="37"/>
        <end position="61"/>
    </location>
</feature>
<reference evidence="2 3" key="1">
    <citation type="submission" date="2016-10" db="EMBL/GenBank/DDBJ databases">
        <authorList>
            <person name="de Groot N.N."/>
        </authorList>
    </citation>
    <scope>NUCLEOTIDE SEQUENCE [LARGE SCALE GENOMIC DNA]</scope>
    <source>
        <strain evidence="2 3">DSM 8537</strain>
    </source>
</reference>